<dbReference type="InterPro" id="IPR000515">
    <property type="entry name" value="MetI-like"/>
</dbReference>
<feature type="transmembrane region" description="Helical" evidence="7">
    <location>
        <begin position="21"/>
        <end position="42"/>
    </location>
</feature>
<protein>
    <submittedName>
        <fullName evidence="9">ABC transporter permease</fullName>
    </submittedName>
</protein>
<evidence type="ECO:0000256" key="7">
    <source>
        <dbReference type="RuleBase" id="RU363032"/>
    </source>
</evidence>
<keyword evidence="3" id="KW-1003">Cell membrane</keyword>
<dbReference type="InterPro" id="IPR035906">
    <property type="entry name" value="MetI-like_sf"/>
</dbReference>
<dbReference type="InterPro" id="IPR050366">
    <property type="entry name" value="BP-dependent_transpt_permease"/>
</dbReference>
<evidence type="ECO:0000256" key="3">
    <source>
        <dbReference type="ARBA" id="ARBA00022475"/>
    </source>
</evidence>
<dbReference type="SUPFAM" id="SSF161098">
    <property type="entry name" value="MetI-like"/>
    <property type="match status" value="1"/>
</dbReference>
<feature type="transmembrane region" description="Helical" evidence="7">
    <location>
        <begin position="127"/>
        <end position="148"/>
    </location>
</feature>
<keyword evidence="2 7" id="KW-0813">Transport</keyword>
<name>A0A7C4BBX6_9CREN</name>
<evidence type="ECO:0000256" key="6">
    <source>
        <dbReference type="ARBA" id="ARBA00023136"/>
    </source>
</evidence>
<reference evidence="9" key="1">
    <citation type="journal article" date="2020" name="mSystems">
        <title>Genome- and Community-Level Interaction Insights into Carbon Utilization and Element Cycling Functions of Hydrothermarchaeota in Hydrothermal Sediment.</title>
        <authorList>
            <person name="Zhou Z."/>
            <person name="Liu Y."/>
            <person name="Xu W."/>
            <person name="Pan J."/>
            <person name="Luo Z.H."/>
            <person name="Li M."/>
        </authorList>
    </citation>
    <scope>NUCLEOTIDE SEQUENCE [LARGE SCALE GENOMIC DNA]</scope>
    <source>
        <strain evidence="9">SpSt-732</strain>
    </source>
</reference>
<sequence>MNRQVTSMLSKLLRKSLKFRLGFAITLAMVLMGIIGLVTPPYRDEGWGLVTPGTLAKQGLPPCLPLSCPTPLHPFGTDEMGRDLLSRILVGAHIALIQVSSVLLLSLFIGIFLGILAGYSNRVIEKLLSYLTELFMIVPSFIVAAAFVVIFGRGMLTVVMALVLTWWPWYARTAYTIVRGLRELDFIVLCEVMGGSKAYIIFRHLLPNTLSTILVQAIGDSGSIVIEMASINFLIGSASLQSIDMPEWGMIMGYGLRYIRTFWWIVIYPGIFLLLLALGLILMGDGLSEYMSPVLRRRWGTWI</sequence>
<dbReference type="Gene3D" id="1.10.3720.10">
    <property type="entry name" value="MetI-like"/>
    <property type="match status" value="1"/>
</dbReference>
<feature type="domain" description="ABC transmembrane type-1" evidence="8">
    <location>
        <begin position="92"/>
        <end position="284"/>
    </location>
</feature>
<dbReference type="CDD" id="cd06261">
    <property type="entry name" value="TM_PBP2"/>
    <property type="match status" value="1"/>
</dbReference>
<dbReference type="PANTHER" id="PTHR43386">
    <property type="entry name" value="OLIGOPEPTIDE TRANSPORT SYSTEM PERMEASE PROTEIN APPC"/>
    <property type="match status" value="1"/>
</dbReference>
<dbReference type="Pfam" id="PF00528">
    <property type="entry name" value="BPD_transp_1"/>
    <property type="match status" value="1"/>
</dbReference>
<evidence type="ECO:0000256" key="4">
    <source>
        <dbReference type="ARBA" id="ARBA00022692"/>
    </source>
</evidence>
<evidence type="ECO:0000259" key="8">
    <source>
        <dbReference type="PROSITE" id="PS50928"/>
    </source>
</evidence>
<comment type="similarity">
    <text evidence="7">Belongs to the binding-protein-dependent transport system permease family.</text>
</comment>
<dbReference type="GO" id="GO:0005886">
    <property type="term" value="C:plasma membrane"/>
    <property type="evidence" value="ECO:0007669"/>
    <property type="project" value="UniProtKB-SubCell"/>
</dbReference>
<evidence type="ECO:0000256" key="1">
    <source>
        <dbReference type="ARBA" id="ARBA00004651"/>
    </source>
</evidence>
<evidence type="ECO:0000256" key="5">
    <source>
        <dbReference type="ARBA" id="ARBA00022989"/>
    </source>
</evidence>
<keyword evidence="6 7" id="KW-0472">Membrane</keyword>
<evidence type="ECO:0000313" key="9">
    <source>
        <dbReference type="EMBL" id="HGI87534.1"/>
    </source>
</evidence>
<organism evidence="9">
    <name type="scientific">Ignisphaera aggregans</name>
    <dbReference type="NCBI Taxonomy" id="334771"/>
    <lineage>
        <taxon>Archaea</taxon>
        <taxon>Thermoproteota</taxon>
        <taxon>Thermoprotei</taxon>
        <taxon>Desulfurococcales</taxon>
        <taxon>Desulfurococcaceae</taxon>
        <taxon>Ignisphaera</taxon>
    </lineage>
</organism>
<keyword evidence="4 7" id="KW-0812">Transmembrane</keyword>
<feature type="transmembrane region" description="Helical" evidence="7">
    <location>
        <begin position="261"/>
        <end position="283"/>
    </location>
</feature>
<evidence type="ECO:0000256" key="2">
    <source>
        <dbReference type="ARBA" id="ARBA00022448"/>
    </source>
</evidence>
<dbReference type="PROSITE" id="PS50928">
    <property type="entry name" value="ABC_TM1"/>
    <property type="match status" value="1"/>
</dbReference>
<feature type="transmembrane region" description="Helical" evidence="7">
    <location>
        <begin position="88"/>
        <end position="115"/>
    </location>
</feature>
<keyword evidence="5 7" id="KW-1133">Transmembrane helix</keyword>
<dbReference type="AlphaFoldDB" id="A0A7C4BBX6"/>
<comment type="caution">
    <text evidence="9">The sequence shown here is derived from an EMBL/GenBank/DDBJ whole genome shotgun (WGS) entry which is preliminary data.</text>
</comment>
<proteinExistence type="inferred from homology"/>
<dbReference type="PANTHER" id="PTHR43386:SF1">
    <property type="entry name" value="D,D-DIPEPTIDE TRANSPORT SYSTEM PERMEASE PROTEIN DDPC-RELATED"/>
    <property type="match status" value="1"/>
</dbReference>
<comment type="subcellular location">
    <subcellularLocation>
        <location evidence="1 7">Cell membrane</location>
        <topology evidence="1 7">Multi-pass membrane protein</topology>
    </subcellularLocation>
</comment>
<dbReference type="GO" id="GO:0055085">
    <property type="term" value="P:transmembrane transport"/>
    <property type="evidence" value="ECO:0007669"/>
    <property type="project" value="InterPro"/>
</dbReference>
<feature type="transmembrane region" description="Helical" evidence="7">
    <location>
        <begin position="154"/>
        <end position="171"/>
    </location>
</feature>
<dbReference type="EMBL" id="DTFF01000038">
    <property type="protein sequence ID" value="HGI87534.1"/>
    <property type="molecule type" value="Genomic_DNA"/>
</dbReference>
<gene>
    <name evidence="9" type="ORF">ENV14_03980</name>
</gene>
<accession>A0A7C4BBX6</accession>